<feature type="transmembrane region" description="Helical" evidence="1">
    <location>
        <begin position="12"/>
        <end position="29"/>
    </location>
</feature>
<name>A0A1H3NN36_9PROT</name>
<proteinExistence type="predicted"/>
<protein>
    <recommendedName>
        <fullName evidence="4">LysE type translocator</fullName>
    </recommendedName>
</protein>
<gene>
    <name evidence="2" type="ORF">SAMN05421881_10765</name>
</gene>
<dbReference type="Proteomes" id="UP000198640">
    <property type="component" value="Unassembled WGS sequence"/>
</dbReference>
<dbReference type="EMBL" id="FNOY01000076">
    <property type="protein sequence ID" value="SDY89835.1"/>
    <property type="molecule type" value="Genomic_DNA"/>
</dbReference>
<accession>A0A1H3NN36</accession>
<sequence length="91" mass="9389">MTGLLITLGDQKAVLFYLGFLPGFLNLSSLSAMDIAMVAAITVMAVGGVKLAYAYAASKAGQMCVGNSGRALNTLAACILFMAGGWIIIRV</sequence>
<feature type="transmembrane region" description="Helical" evidence="1">
    <location>
        <begin position="70"/>
        <end position="89"/>
    </location>
</feature>
<evidence type="ECO:0000313" key="2">
    <source>
        <dbReference type="EMBL" id="SDY89835.1"/>
    </source>
</evidence>
<evidence type="ECO:0000313" key="3">
    <source>
        <dbReference type="Proteomes" id="UP000198640"/>
    </source>
</evidence>
<dbReference type="AlphaFoldDB" id="A0A1H3NN36"/>
<reference evidence="2 3" key="1">
    <citation type="submission" date="2016-10" db="EMBL/GenBank/DDBJ databases">
        <authorList>
            <person name="de Groot N.N."/>
        </authorList>
    </citation>
    <scope>NUCLEOTIDE SEQUENCE [LARGE SCALE GENOMIC DNA]</scope>
    <source>
        <strain evidence="2 3">Nm1</strain>
    </source>
</reference>
<feature type="transmembrane region" description="Helical" evidence="1">
    <location>
        <begin position="35"/>
        <end position="58"/>
    </location>
</feature>
<keyword evidence="1" id="KW-0472">Membrane</keyword>
<organism evidence="2 3">
    <name type="scientific">Nitrosomonas halophila</name>
    <dbReference type="NCBI Taxonomy" id="44576"/>
    <lineage>
        <taxon>Bacteria</taxon>
        <taxon>Pseudomonadati</taxon>
        <taxon>Pseudomonadota</taxon>
        <taxon>Betaproteobacteria</taxon>
        <taxon>Nitrosomonadales</taxon>
        <taxon>Nitrosomonadaceae</taxon>
        <taxon>Nitrosomonas</taxon>
    </lineage>
</organism>
<evidence type="ECO:0008006" key="4">
    <source>
        <dbReference type="Google" id="ProtNLM"/>
    </source>
</evidence>
<evidence type="ECO:0000256" key="1">
    <source>
        <dbReference type="SAM" id="Phobius"/>
    </source>
</evidence>
<keyword evidence="1" id="KW-1133">Transmembrane helix</keyword>
<keyword evidence="3" id="KW-1185">Reference proteome</keyword>
<keyword evidence="1" id="KW-0812">Transmembrane</keyword>